<accession>A0A382LE53</accession>
<organism evidence="1">
    <name type="scientific">marine metagenome</name>
    <dbReference type="NCBI Taxonomy" id="408172"/>
    <lineage>
        <taxon>unclassified sequences</taxon>
        <taxon>metagenomes</taxon>
        <taxon>ecological metagenomes</taxon>
    </lineage>
</organism>
<dbReference type="Gene3D" id="2.60.120.620">
    <property type="entry name" value="q2cbj1_9rhob like domain"/>
    <property type="match status" value="1"/>
</dbReference>
<reference evidence="1" key="1">
    <citation type="submission" date="2018-05" db="EMBL/GenBank/DDBJ databases">
        <authorList>
            <person name="Lanie J.A."/>
            <person name="Ng W.-L."/>
            <person name="Kazmierczak K.M."/>
            <person name="Andrzejewski T.M."/>
            <person name="Davidsen T.M."/>
            <person name="Wayne K.J."/>
            <person name="Tettelin H."/>
            <person name="Glass J.I."/>
            <person name="Rusch D."/>
            <person name="Podicherti R."/>
            <person name="Tsui H.-C.T."/>
            <person name="Winkler M.E."/>
        </authorList>
    </citation>
    <scope>NUCLEOTIDE SEQUENCE</scope>
</reference>
<proteinExistence type="predicted"/>
<gene>
    <name evidence="1" type="ORF">METZ01_LOCUS287774</name>
</gene>
<evidence type="ECO:0008006" key="2">
    <source>
        <dbReference type="Google" id="ProtNLM"/>
    </source>
</evidence>
<sequence>MSFPFFNEDECKDIINYTRKKRTELRNVESSGWETTYTSNQITTANYYRYNFFKDNPKYINRLLKCFKDKLPWLEYPLSLQSWVNLYEMNEGIGWHNHFGLDQHSYTANIFIGGPTKPGIYYTEPGSGEILIENTIGTMILSNCSLFHTAPPNKEKKLRYTVGLTIHDYQALTKDLLKDCCFNSTHKGIILVSEYNGN</sequence>
<dbReference type="EMBL" id="UINC01086451">
    <property type="protein sequence ID" value="SVC34920.1"/>
    <property type="molecule type" value="Genomic_DNA"/>
</dbReference>
<dbReference type="SUPFAM" id="SSF51197">
    <property type="entry name" value="Clavaminate synthase-like"/>
    <property type="match status" value="1"/>
</dbReference>
<protein>
    <recommendedName>
        <fullName evidence="2">Fe2OG dioxygenase domain-containing protein</fullName>
    </recommendedName>
</protein>
<dbReference type="AlphaFoldDB" id="A0A382LE53"/>
<name>A0A382LE53_9ZZZZ</name>
<evidence type="ECO:0000313" key="1">
    <source>
        <dbReference type="EMBL" id="SVC34920.1"/>
    </source>
</evidence>